<dbReference type="AlphaFoldDB" id="F4WL17"/>
<accession>F4WL17</accession>
<proteinExistence type="predicted"/>
<reference evidence="1" key="1">
    <citation type="submission" date="2011-02" db="EMBL/GenBank/DDBJ databases">
        <title>The genome of the leaf-cutting ant Acromyrmex echinatior suggests key adaptations to social evolution and fungus farming.</title>
        <authorList>
            <person name="Nygaard S."/>
            <person name="Zhang G."/>
        </authorList>
    </citation>
    <scope>NUCLEOTIDE SEQUENCE</scope>
</reference>
<name>F4WL17_ACREC</name>
<gene>
    <name evidence="1" type="ORF">G5I_06440</name>
</gene>
<sequence length="518" mass="59647">MAANYFEFPFGIKTDYGNRHITVDIGIPLEFVNESFPRPRRVNARPSIDPDEQTDTCEHEVGIHLIVFHIMISRTNLAYALLQKTGEPDKQVERELNRWLYFYSLGVTFHCKQFRPSAPSIISKKRNLRGAQDTNDPIACTKSYWQTMGREANDCGARRKLTRHLTRNELPRTHSTIVYHAAKKSVDQAYVYQFPLECLYELLYVKSTFLKLWATPNAEMKPCYLSSEAVDEKKRSAILDKHVNCIVNIAVQVTKVEIWNVNFKRLKCKSNVKVMKINSGTRMIQAKHHNVKGVNDAIRRVMTPDKLIAEFAATNFNPPCLRSGVRRVLQGHQAGGMPLSRFHLEYRGISPAVFQPSSDYVSRNTIEFSRTIDGGGLSTARERTSRPPKTLTCNQYQHFAEVIIDQTCTTPLYKCNNTIEFFIPSKVRSKDILTHFCLIAMMRDAEIINLQCQWTLTLSTIYSKRSWKTSTEGEEPRVLERIRNIRVNQFMNDNIIFAASEYFIEQLVTLLSNYLHAN</sequence>
<keyword evidence="2" id="KW-1185">Reference proteome</keyword>
<dbReference type="EMBL" id="GL888207">
    <property type="protein sequence ID" value="EGI64980.1"/>
    <property type="molecule type" value="Genomic_DNA"/>
</dbReference>
<evidence type="ECO:0000313" key="1">
    <source>
        <dbReference type="EMBL" id="EGI64980.1"/>
    </source>
</evidence>
<protein>
    <submittedName>
        <fullName evidence="1">Uncharacterized protein</fullName>
    </submittedName>
</protein>
<organism evidence="2">
    <name type="scientific">Acromyrmex echinatior</name>
    <name type="common">Panamanian leafcutter ant</name>
    <name type="synonym">Acromyrmex octospinosus echinatior</name>
    <dbReference type="NCBI Taxonomy" id="103372"/>
    <lineage>
        <taxon>Eukaryota</taxon>
        <taxon>Metazoa</taxon>
        <taxon>Ecdysozoa</taxon>
        <taxon>Arthropoda</taxon>
        <taxon>Hexapoda</taxon>
        <taxon>Insecta</taxon>
        <taxon>Pterygota</taxon>
        <taxon>Neoptera</taxon>
        <taxon>Endopterygota</taxon>
        <taxon>Hymenoptera</taxon>
        <taxon>Apocrita</taxon>
        <taxon>Aculeata</taxon>
        <taxon>Formicoidea</taxon>
        <taxon>Formicidae</taxon>
        <taxon>Myrmicinae</taxon>
        <taxon>Acromyrmex</taxon>
    </lineage>
</organism>
<dbReference type="Proteomes" id="UP000007755">
    <property type="component" value="Unassembled WGS sequence"/>
</dbReference>
<dbReference type="InParanoid" id="F4WL17"/>
<evidence type="ECO:0000313" key="2">
    <source>
        <dbReference type="Proteomes" id="UP000007755"/>
    </source>
</evidence>